<name>A0A392NB89_9FABA</name>
<dbReference type="EMBL" id="LXQA010034125">
    <property type="protein sequence ID" value="MCH97117.1"/>
    <property type="molecule type" value="Genomic_DNA"/>
</dbReference>
<sequence>FPPPTHNLVLMETWQKCNTVELQPYDRKTQQRGRLRSVVEKLGQWVLFENVKERISTIYILTK</sequence>
<dbReference type="AlphaFoldDB" id="A0A392NB89"/>
<feature type="non-terminal residue" evidence="1">
    <location>
        <position position="1"/>
    </location>
</feature>
<evidence type="ECO:0000313" key="1">
    <source>
        <dbReference type="EMBL" id="MCH97117.1"/>
    </source>
</evidence>
<accession>A0A392NB89</accession>
<proteinExistence type="predicted"/>
<reference evidence="1 2" key="1">
    <citation type="journal article" date="2018" name="Front. Plant Sci.">
        <title>Red Clover (Trifolium pratense) and Zigzag Clover (T. medium) - A Picture of Genomic Similarities and Differences.</title>
        <authorList>
            <person name="Dluhosova J."/>
            <person name="Istvanek J."/>
            <person name="Nedelnik J."/>
            <person name="Repkova J."/>
        </authorList>
    </citation>
    <scope>NUCLEOTIDE SEQUENCE [LARGE SCALE GENOMIC DNA]</scope>
    <source>
        <strain evidence="2">cv. 10/8</strain>
        <tissue evidence="1">Leaf</tissue>
    </source>
</reference>
<evidence type="ECO:0000313" key="2">
    <source>
        <dbReference type="Proteomes" id="UP000265520"/>
    </source>
</evidence>
<comment type="caution">
    <text evidence="1">The sequence shown here is derived from an EMBL/GenBank/DDBJ whole genome shotgun (WGS) entry which is preliminary data.</text>
</comment>
<dbReference type="Proteomes" id="UP000265520">
    <property type="component" value="Unassembled WGS sequence"/>
</dbReference>
<protein>
    <submittedName>
        <fullName evidence="1">Uncharacterized protein</fullName>
    </submittedName>
</protein>
<keyword evidence="2" id="KW-1185">Reference proteome</keyword>
<organism evidence="1 2">
    <name type="scientific">Trifolium medium</name>
    <dbReference type="NCBI Taxonomy" id="97028"/>
    <lineage>
        <taxon>Eukaryota</taxon>
        <taxon>Viridiplantae</taxon>
        <taxon>Streptophyta</taxon>
        <taxon>Embryophyta</taxon>
        <taxon>Tracheophyta</taxon>
        <taxon>Spermatophyta</taxon>
        <taxon>Magnoliopsida</taxon>
        <taxon>eudicotyledons</taxon>
        <taxon>Gunneridae</taxon>
        <taxon>Pentapetalae</taxon>
        <taxon>rosids</taxon>
        <taxon>fabids</taxon>
        <taxon>Fabales</taxon>
        <taxon>Fabaceae</taxon>
        <taxon>Papilionoideae</taxon>
        <taxon>50 kb inversion clade</taxon>
        <taxon>NPAAA clade</taxon>
        <taxon>Hologalegina</taxon>
        <taxon>IRL clade</taxon>
        <taxon>Trifolieae</taxon>
        <taxon>Trifolium</taxon>
    </lineage>
</organism>